<dbReference type="InterPro" id="IPR024775">
    <property type="entry name" value="DinB-like"/>
</dbReference>
<dbReference type="RefSeq" id="WP_129018177.1">
    <property type="nucleotide sequence ID" value="NZ_SDDZ01000009.1"/>
</dbReference>
<keyword evidence="3" id="KW-1185">Reference proteome</keyword>
<dbReference type="AlphaFoldDB" id="A0A4Q0XDP1"/>
<dbReference type="InterPro" id="IPR034660">
    <property type="entry name" value="DinB/YfiT-like"/>
</dbReference>
<accession>A0A4Q0XDP1</accession>
<dbReference type="EMBL" id="SDDZ01000009">
    <property type="protein sequence ID" value="RXJ45975.1"/>
    <property type="molecule type" value="Genomic_DNA"/>
</dbReference>
<organism evidence="2 3">
    <name type="scientific">Gelidibacter gilvus</name>
    <dbReference type="NCBI Taxonomy" id="59602"/>
    <lineage>
        <taxon>Bacteria</taxon>
        <taxon>Pseudomonadati</taxon>
        <taxon>Bacteroidota</taxon>
        <taxon>Flavobacteriia</taxon>
        <taxon>Flavobacteriales</taxon>
        <taxon>Flavobacteriaceae</taxon>
        <taxon>Gelidibacter</taxon>
    </lineage>
</organism>
<dbReference type="SUPFAM" id="SSF109854">
    <property type="entry name" value="DinB/YfiT-like putative metalloenzymes"/>
    <property type="match status" value="1"/>
</dbReference>
<feature type="domain" description="DinB-like" evidence="1">
    <location>
        <begin position="8"/>
        <end position="143"/>
    </location>
</feature>
<gene>
    <name evidence="2" type="ORF">ESZ48_14270</name>
</gene>
<sequence length="152" mass="17464">METELNLWEINRKLLLEYFESYSLEQLNTIPQGFNNNLIWNIGHVIVVQQALLYSSSNLPGNISNEMVNLYKPGTFPTGNTQQIEVNSLEELLISLVEKTKIDYSHQRFSSFTPRKTPIGFNIDAVEDAIIFNNYHEALHLGAMMAIKKFIK</sequence>
<evidence type="ECO:0000313" key="3">
    <source>
        <dbReference type="Proteomes" id="UP000289792"/>
    </source>
</evidence>
<dbReference type="Proteomes" id="UP000289792">
    <property type="component" value="Unassembled WGS sequence"/>
</dbReference>
<reference evidence="2 3" key="1">
    <citation type="submission" date="2019-01" db="EMBL/GenBank/DDBJ databases">
        <title>Genome sequence of the Antarctic species Gelidibacter gilvus ACAM 158(T).</title>
        <authorList>
            <person name="Bowman J.P."/>
        </authorList>
    </citation>
    <scope>NUCLEOTIDE SEQUENCE [LARGE SCALE GENOMIC DNA]</scope>
    <source>
        <strain evidence="2 3">IC158</strain>
    </source>
</reference>
<dbReference type="OrthoDB" id="4295522at2"/>
<evidence type="ECO:0000313" key="2">
    <source>
        <dbReference type="EMBL" id="RXJ45975.1"/>
    </source>
</evidence>
<comment type="caution">
    <text evidence="2">The sequence shown here is derived from an EMBL/GenBank/DDBJ whole genome shotgun (WGS) entry which is preliminary data.</text>
</comment>
<protein>
    <submittedName>
        <fullName evidence="2">DinB family protein</fullName>
    </submittedName>
</protein>
<name>A0A4Q0XDP1_9FLAO</name>
<dbReference type="Gene3D" id="1.20.120.450">
    <property type="entry name" value="dinb family like domain"/>
    <property type="match status" value="1"/>
</dbReference>
<proteinExistence type="predicted"/>
<dbReference type="Pfam" id="PF12867">
    <property type="entry name" value="DinB_2"/>
    <property type="match status" value="1"/>
</dbReference>
<evidence type="ECO:0000259" key="1">
    <source>
        <dbReference type="Pfam" id="PF12867"/>
    </source>
</evidence>